<proteinExistence type="predicted"/>
<dbReference type="GO" id="GO:0006420">
    <property type="term" value="P:arginyl-tRNA aminoacylation"/>
    <property type="evidence" value="ECO:0007669"/>
    <property type="project" value="InterPro"/>
</dbReference>
<dbReference type="GO" id="GO:0004814">
    <property type="term" value="F:arginine-tRNA ligase activity"/>
    <property type="evidence" value="ECO:0007669"/>
    <property type="project" value="InterPro"/>
</dbReference>
<keyword evidence="2" id="KW-1185">Reference proteome</keyword>
<evidence type="ECO:0000313" key="1">
    <source>
        <dbReference type="EMBL" id="ACK67799.1"/>
    </source>
</evidence>
<dbReference type="Gene3D" id="3.30.1360.70">
    <property type="entry name" value="Arginyl tRNA synthetase N-terminal domain"/>
    <property type="match status" value="1"/>
</dbReference>
<dbReference type="GO" id="GO:0005524">
    <property type="term" value="F:ATP binding"/>
    <property type="evidence" value="ECO:0007669"/>
    <property type="project" value="InterPro"/>
</dbReference>
<name>B7K493_RIPO1</name>
<dbReference type="AlphaFoldDB" id="B7K493"/>
<dbReference type="Proteomes" id="UP000008204">
    <property type="component" value="Chromosome"/>
</dbReference>
<dbReference type="GO" id="GO:0005737">
    <property type="term" value="C:cytoplasm"/>
    <property type="evidence" value="ECO:0007669"/>
    <property type="project" value="InterPro"/>
</dbReference>
<dbReference type="HOGENOM" id="CLU_063433_0_0_3"/>
<dbReference type="OrthoDB" id="9805987at2"/>
<dbReference type="RefSeq" id="WP_012597056.1">
    <property type="nucleotide sequence ID" value="NC_011726.1"/>
</dbReference>
<dbReference type="STRING" id="41431.PCC8801_3849"/>
<dbReference type="KEGG" id="cyp:PCC8801_3849"/>
<evidence type="ECO:0008006" key="3">
    <source>
        <dbReference type="Google" id="ProtNLM"/>
    </source>
</evidence>
<gene>
    <name evidence="1" type="ordered locus">PCC8801_3849</name>
</gene>
<accession>B7K493</accession>
<reference evidence="2" key="1">
    <citation type="journal article" date="2011" name="MBio">
        <title>Novel metabolic attributes of the genus Cyanothece, comprising a group of unicellular nitrogen-fixing Cyanobacteria.</title>
        <authorList>
            <person name="Bandyopadhyay A."/>
            <person name="Elvitigala T."/>
            <person name="Welsh E."/>
            <person name="Stockel J."/>
            <person name="Liberton M."/>
            <person name="Min H."/>
            <person name="Sherman L.A."/>
            <person name="Pakrasi H.B."/>
        </authorList>
    </citation>
    <scope>NUCLEOTIDE SEQUENCE [LARGE SCALE GENOMIC DNA]</scope>
    <source>
        <strain evidence="2">PCC 8801</strain>
    </source>
</reference>
<sequence length="291" mass="33329">MNTDKILLKIPIKSLSIQEQLEQKLLNLLINSELCKVALSSLKQNSRSLSRLSQVTPIIYRWAIAMQLSRQSSVSPLDLAEQIVSSLVIHRDEYQQFPQLTFSLKLVEPGWLDFQLCDRALAIWLDYCLQAELPQLSPKNQSIDPDHLFSIQSAYARSCSLLRLGEQQGLIKLNNPNFNDLVQLYPFGSPIPWLIGGKTCRLTHPTELALISQIITTVDRIKNDSTWSGNQLTSRLSHFFWNFERFCRIFGEVAQEYPALAQGRLGLVAVSQRLLQWLWYSQMGTFPRSHL</sequence>
<protein>
    <recommendedName>
        <fullName evidence="3">DALR anticodon binding domain protein</fullName>
    </recommendedName>
</protein>
<organism evidence="1 2">
    <name type="scientific">Rippkaea orientalis (strain PCC 8801 / RF-1)</name>
    <name type="common">Cyanothece sp. (strain PCC 8801)</name>
    <dbReference type="NCBI Taxonomy" id="41431"/>
    <lineage>
        <taxon>Bacteria</taxon>
        <taxon>Bacillati</taxon>
        <taxon>Cyanobacteriota</taxon>
        <taxon>Cyanophyceae</taxon>
        <taxon>Oscillatoriophycideae</taxon>
        <taxon>Chroococcales</taxon>
        <taxon>Aphanothecaceae</taxon>
        <taxon>Rippkaea</taxon>
        <taxon>Rippkaea orientalis</taxon>
    </lineage>
</organism>
<evidence type="ECO:0000313" key="2">
    <source>
        <dbReference type="Proteomes" id="UP000008204"/>
    </source>
</evidence>
<dbReference type="eggNOG" id="COG0018">
    <property type="taxonomic scope" value="Bacteria"/>
</dbReference>
<dbReference type="InterPro" id="IPR036695">
    <property type="entry name" value="Arg-tRNA-synth_N_sf"/>
</dbReference>
<dbReference type="EMBL" id="CP001287">
    <property type="protein sequence ID" value="ACK67799.1"/>
    <property type="molecule type" value="Genomic_DNA"/>
</dbReference>